<comment type="caution">
    <text evidence="1">The sequence shown here is derived from an EMBL/GenBank/DDBJ whole genome shotgun (WGS) entry which is preliminary data.</text>
</comment>
<reference evidence="1" key="1">
    <citation type="journal article" date="2015" name="Nature">
        <title>Complex archaea that bridge the gap between prokaryotes and eukaryotes.</title>
        <authorList>
            <person name="Spang A."/>
            <person name="Saw J.H."/>
            <person name="Jorgensen S.L."/>
            <person name="Zaremba-Niedzwiedzka K."/>
            <person name="Martijn J."/>
            <person name="Lind A.E."/>
            <person name="van Eijk R."/>
            <person name="Schleper C."/>
            <person name="Guy L."/>
            <person name="Ettema T.J."/>
        </authorList>
    </citation>
    <scope>NUCLEOTIDE SEQUENCE</scope>
</reference>
<dbReference type="EMBL" id="LAZR01007588">
    <property type="protein sequence ID" value="KKM84306.1"/>
    <property type="molecule type" value="Genomic_DNA"/>
</dbReference>
<accession>A0A0F9LAE3</accession>
<evidence type="ECO:0000313" key="1">
    <source>
        <dbReference type="EMBL" id="KKM84306.1"/>
    </source>
</evidence>
<protein>
    <submittedName>
        <fullName evidence="1">Uncharacterized protein</fullName>
    </submittedName>
</protein>
<organism evidence="1">
    <name type="scientific">marine sediment metagenome</name>
    <dbReference type="NCBI Taxonomy" id="412755"/>
    <lineage>
        <taxon>unclassified sequences</taxon>
        <taxon>metagenomes</taxon>
        <taxon>ecological metagenomes</taxon>
    </lineage>
</organism>
<name>A0A0F9LAE3_9ZZZZ</name>
<sequence>MQTSDSKNSICDHRYIKKDSKRYICQTCKHEVSVRGYLKYLREKDNQNMEKDISFEKTTSRSANYSDSQRNYERNIKISDSKALQDPMIKGKYERIKTLSKWFRDYESDFTEQKKTIELLKSHGIGLNIDNAKYKGIKDMYLRFNKYHRHSYQNMVIIFLAIIWMKIRETTNIRIEEFIRVSKELGHKINKKMLNNAMLKIKRTEKMLTKSSVNLEQEIKDRIKIVFQKDVNNIPYERIQEYFTDKFQFEKMRIDMLLLADKILKIIPYEHIQNLNYKAFTAGLIYYIGQTLDNKKIFTQSLIESVTKFSSTTIRKKFHVLKGILGNPHKFNI</sequence>
<dbReference type="AlphaFoldDB" id="A0A0F9LAE3"/>
<proteinExistence type="predicted"/>
<gene>
    <name evidence="1" type="ORF">LCGC14_1300520</name>
</gene>